<dbReference type="EMBL" id="JANIDY010000001">
    <property type="protein sequence ID" value="MCX5617621.1"/>
    <property type="molecule type" value="Genomic_DNA"/>
</dbReference>
<protein>
    <submittedName>
        <fullName evidence="2">Uncharacterized protein</fullName>
    </submittedName>
</protein>
<accession>A0ABT3WLA8</accession>
<keyword evidence="3" id="KW-1185">Reference proteome</keyword>
<feature type="compositionally biased region" description="Polar residues" evidence="1">
    <location>
        <begin position="115"/>
        <end position="139"/>
    </location>
</feature>
<feature type="region of interest" description="Disordered" evidence="1">
    <location>
        <begin position="45"/>
        <end position="169"/>
    </location>
</feature>
<comment type="caution">
    <text evidence="2">The sequence shown here is derived from an EMBL/GenBank/DDBJ whole genome shotgun (WGS) entry which is preliminary data.</text>
</comment>
<feature type="compositionally biased region" description="Basic and acidic residues" evidence="1">
    <location>
        <begin position="99"/>
        <end position="114"/>
    </location>
</feature>
<proteinExistence type="predicted"/>
<reference evidence="2" key="1">
    <citation type="submission" date="2022-07" db="EMBL/GenBank/DDBJ databases">
        <title>Bombella genomes.</title>
        <authorList>
            <person name="Harer L."/>
            <person name="Styblova S."/>
            <person name="Ehrmann M."/>
        </authorList>
    </citation>
    <scope>NUCLEOTIDE SEQUENCE</scope>
    <source>
        <strain evidence="2">TMW 2.2543</strain>
    </source>
</reference>
<sequence>MAHISSSSAVRKTPAAQSMTLLSWSSKKEDGHYLVKTVASFKPGYLNKKTLLQEGRRTTPSDHNGQDHPLNPAGHMPNDQKPSATVGAEEAFSSTLATRENRNQEGKLLWEKDLSTNSNSTGQGSDSFNPHGQTTSGTPKSGRDDECHNSASDEGNTAPKSQAITEAQAYSDQIDRQLAALGDQISLKDLSDGNANALTSAAACLTRKAP</sequence>
<dbReference type="Proteomes" id="UP001165576">
    <property type="component" value="Unassembled WGS sequence"/>
</dbReference>
<feature type="compositionally biased region" description="Basic and acidic residues" evidence="1">
    <location>
        <begin position="54"/>
        <end position="66"/>
    </location>
</feature>
<evidence type="ECO:0000313" key="3">
    <source>
        <dbReference type="Proteomes" id="UP001165576"/>
    </source>
</evidence>
<evidence type="ECO:0000313" key="2">
    <source>
        <dbReference type="EMBL" id="MCX5617621.1"/>
    </source>
</evidence>
<evidence type="ECO:0000256" key="1">
    <source>
        <dbReference type="SAM" id="MobiDB-lite"/>
    </source>
</evidence>
<gene>
    <name evidence="2" type="ORF">NQF86_02900</name>
</gene>
<organism evidence="2 3">
    <name type="scientific">Bombella pluederhausensis</name>
    <dbReference type="NCBI Taxonomy" id="2967336"/>
    <lineage>
        <taxon>Bacteria</taxon>
        <taxon>Pseudomonadati</taxon>
        <taxon>Pseudomonadota</taxon>
        <taxon>Alphaproteobacteria</taxon>
        <taxon>Acetobacterales</taxon>
        <taxon>Acetobacteraceae</taxon>
        <taxon>Bombella</taxon>
    </lineage>
</organism>
<name>A0ABT3WLA8_9PROT</name>
<feature type="compositionally biased region" description="Polar residues" evidence="1">
    <location>
        <begin position="149"/>
        <end position="169"/>
    </location>
</feature>
<dbReference type="RefSeq" id="WP_266116095.1">
    <property type="nucleotide sequence ID" value="NZ_JANIDY010000001.1"/>
</dbReference>